<dbReference type="InterPro" id="IPR003736">
    <property type="entry name" value="PAAI_dom"/>
</dbReference>
<dbReference type="PANTHER" id="PTHR43240:SF1">
    <property type="entry name" value="BLR5584 PROTEIN"/>
    <property type="match status" value="1"/>
</dbReference>
<feature type="region of interest" description="Disordered" evidence="2">
    <location>
        <begin position="1"/>
        <end position="48"/>
    </location>
</feature>
<dbReference type="InterPro" id="IPR006683">
    <property type="entry name" value="Thioestr_dom"/>
</dbReference>
<dbReference type="InterPro" id="IPR029069">
    <property type="entry name" value="HotDog_dom_sf"/>
</dbReference>
<dbReference type="eggNOG" id="COG2050">
    <property type="taxonomic scope" value="Bacteria"/>
</dbReference>
<evidence type="ECO:0000259" key="3">
    <source>
        <dbReference type="Pfam" id="PF03061"/>
    </source>
</evidence>
<keyword evidence="1" id="KW-0378">Hydrolase</keyword>
<dbReference type="SUPFAM" id="SSF54637">
    <property type="entry name" value="Thioesterase/thiol ester dehydrase-isomerase"/>
    <property type="match status" value="1"/>
</dbReference>
<dbReference type="AlphaFoldDB" id="F8B6M4"/>
<dbReference type="STRING" id="656024.FsymDg_2907"/>
<gene>
    <name evidence="4" type="ordered locus">FsymDg_2907</name>
</gene>
<keyword evidence="5" id="KW-1185">Reference proteome</keyword>
<dbReference type="GO" id="GO:0005829">
    <property type="term" value="C:cytosol"/>
    <property type="evidence" value="ECO:0007669"/>
    <property type="project" value="TreeGrafter"/>
</dbReference>
<dbReference type="Pfam" id="PF03061">
    <property type="entry name" value="4HBT"/>
    <property type="match status" value="1"/>
</dbReference>
<dbReference type="KEGG" id="fsy:FsymDg_2907"/>
<dbReference type="GO" id="GO:0061522">
    <property type="term" value="F:1,4-dihydroxy-2-naphthoyl-CoA thioesterase activity"/>
    <property type="evidence" value="ECO:0007669"/>
    <property type="project" value="TreeGrafter"/>
</dbReference>
<proteinExistence type="predicted"/>
<protein>
    <submittedName>
        <fullName evidence="4">Phenylacetic acid degradation-related protein</fullName>
    </submittedName>
</protein>
<organism evidence="4 5">
    <name type="scientific">Candidatus Protofrankia datiscae</name>
    <dbReference type="NCBI Taxonomy" id="2716812"/>
    <lineage>
        <taxon>Bacteria</taxon>
        <taxon>Bacillati</taxon>
        <taxon>Actinomycetota</taxon>
        <taxon>Actinomycetes</taxon>
        <taxon>Frankiales</taxon>
        <taxon>Frankiaceae</taxon>
        <taxon>Protofrankia</taxon>
    </lineage>
</organism>
<evidence type="ECO:0000313" key="4">
    <source>
        <dbReference type="EMBL" id="AEH10233.1"/>
    </source>
</evidence>
<reference evidence="4 5" key="1">
    <citation type="submission" date="2011-05" db="EMBL/GenBank/DDBJ databases">
        <title>Complete sequence of chromosome of Frankia symbiont of Datisca glomerata.</title>
        <authorList>
            <consortium name="US DOE Joint Genome Institute"/>
            <person name="Lucas S."/>
            <person name="Han J."/>
            <person name="Lapidus A."/>
            <person name="Cheng J.-F."/>
            <person name="Goodwin L."/>
            <person name="Pitluck S."/>
            <person name="Peters L."/>
            <person name="Mikhailova N."/>
            <person name="Chertkov O."/>
            <person name="Teshima H."/>
            <person name="Han C."/>
            <person name="Tapia R."/>
            <person name="Land M."/>
            <person name="Hauser L."/>
            <person name="Kyrpides N."/>
            <person name="Ivanova N."/>
            <person name="Pagani I."/>
            <person name="Berry A."/>
            <person name="Pawlowski K."/>
            <person name="Persson T."/>
            <person name="Vanden Heuvel B."/>
            <person name="Benson D."/>
            <person name="Woyke T."/>
        </authorList>
    </citation>
    <scope>NUCLEOTIDE SEQUENCE [LARGE SCALE GENOMIC DNA]</scope>
    <source>
        <strain evidence="5">4085684</strain>
    </source>
</reference>
<evidence type="ECO:0000256" key="1">
    <source>
        <dbReference type="ARBA" id="ARBA00022801"/>
    </source>
</evidence>
<dbReference type="NCBIfam" id="TIGR00369">
    <property type="entry name" value="unchar_dom_1"/>
    <property type="match status" value="1"/>
</dbReference>
<dbReference type="CDD" id="cd03443">
    <property type="entry name" value="PaaI_thioesterase"/>
    <property type="match status" value="1"/>
</dbReference>
<sequence length="198" mass="21284">MRDEPGPCTGDMRNTAADIQQTEHPETKARWETEEGEPVQVNGTREESAAQNRIRELRQLLDYGLQAGIGVGHSLGITLESVDEGRTVYTLAPSPATANAMYTVHGGVLATLMDTAMGSAVFTRLPDGILYTTLELKVNFVRSVKLDADQLTCEGLAIHVGRRTALAEARVTDPAGKLIAHGTSTCLLQPVDTARNAQ</sequence>
<feature type="domain" description="Thioesterase" evidence="3">
    <location>
        <begin position="103"/>
        <end position="179"/>
    </location>
</feature>
<evidence type="ECO:0000313" key="5">
    <source>
        <dbReference type="Proteomes" id="UP000001549"/>
    </source>
</evidence>
<dbReference type="PANTHER" id="PTHR43240">
    <property type="entry name" value="1,4-DIHYDROXY-2-NAPHTHOYL-COA THIOESTERASE 1"/>
    <property type="match status" value="1"/>
</dbReference>
<dbReference type="Gene3D" id="3.10.129.10">
    <property type="entry name" value="Hotdog Thioesterase"/>
    <property type="match status" value="1"/>
</dbReference>
<dbReference type="Proteomes" id="UP000001549">
    <property type="component" value="Chromosome"/>
</dbReference>
<dbReference type="EMBL" id="CP002801">
    <property type="protein sequence ID" value="AEH10233.1"/>
    <property type="molecule type" value="Genomic_DNA"/>
</dbReference>
<feature type="compositionally biased region" description="Basic and acidic residues" evidence="2">
    <location>
        <begin position="21"/>
        <end position="33"/>
    </location>
</feature>
<accession>F8B6M4</accession>
<name>F8B6M4_9ACTN</name>
<evidence type="ECO:0000256" key="2">
    <source>
        <dbReference type="SAM" id="MobiDB-lite"/>
    </source>
</evidence>
<dbReference type="HOGENOM" id="CLU_089876_3_0_11"/>